<dbReference type="RefSeq" id="WP_040007459.1">
    <property type="nucleotide sequence ID" value="NZ_CP011010.1"/>
</dbReference>
<dbReference type="PATRIC" id="fig|40324.126.peg.2810"/>
<comment type="caution">
    <text evidence="2">The sequence shown here is derived from an EMBL/GenBank/DDBJ whole genome shotgun (WGS) entry which is preliminary data.</text>
</comment>
<sequence>MNISRAEQRTLHVLAQGGCIAFSRDGSGRVRSVECFNREGLLLSDCTLAVFKKLKNKRLISSHDGRPYRINRAGLVAVRPQLDNR</sequence>
<dbReference type="AlphaFoldDB" id="A0A0M1ET74"/>
<keyword evidence="3" id="KW-1185">Reference proteome</keyword>
<accession>A0A0M1ET74</accession>
<evidence type="ECO:0000313" key="3">
    <source>
        <dbReference type="Proteomes" id="UP000051757"/>
    </source>
</evidence>
<name>A0A0M1ET74_9GAMM</name>
<reference evidence="2 3" key="1">
    <citation type="journal article" date="2016" name="Front. Microbiol.">
        <title>Genome Sequence of Type Strains of Genus Stenotrophomonas.</title>
        <authorList>
            <person name="Patil P.P."/>
            <person name="Midha S."/>
            <person name="Kumar S."/>
            <person name="Patil P.B."/>
        </authorList>
    </citation>
    <scope>NUCLEOTIDE SEQUENCE [LARGE SCALE GENOMIC DNA]</scope>
    <source>
        <strain evidence="2 3">LMG 978</strain>
    </source>
</reference>
<evidence type="ECO:0000313" key="2">
    <source>
        <dbReference type="EMBL" id="KRG47516.1"/>
    </source>
</evidence>
<dbReference type="EMBL" id="LLXV01000078">
    <property type="protein sequence ID" value="KRG47516.1"/>
    <property type="molecule type" value="Genomic_DNA"/>
</dbReference>
<proteinExistence type="inferred from homology"/>
<evidence type="ECO:0000256" key="1">
    <source>
        <dbReference type="HAMAP-Rule" id="MF_00827"/>
    </source>
</evidence>
<dbReference type="NCBIfam" id="NF010240">
    <property type="entry name" value="PRK13687.1"/>
    <property type="match status" value="1"/>
</dbReference>
<gene>
    <name evidence="2" type="ORF">ARC23_18880</name>
</gene>
<dbReference type="Pfam" id="PF09857">
    <property type="entry name" value="YjhX_toxin"/>
    <property type="match status" value="1"/>
</dbReference>
<comment type="similarity">
    <text evidence="1">Belongs to the UPF0386 family.</text>
</comment>
<protein>
    <recommendedName>
        <fullName evidence="1">UPF0386 protein ARC23_18880</fullName>
    </recommendedName>
</protein>
<dbReference type="InterPro" id="IPR018654">
    <property type="entry name" value="YjhX_toxin"/>
</dbReference>
<dbReference type="Proteomes" id="UP000051757">
    <property type="component" value="Unassembled WGS sequence"/>
</dbReference>
<dbReference type="OrthoDB" id="7204880at2"/>
<organism evidence="2 3">
    <name type="scientific">Stenotrophomonas beteli</name>
    <dbReference type="NCBI Taxonomy" id="3384461"/>
    <lineage>
        <taxon>Bacteria</taxon>
        <taxon>Pseudomonadati</taxon>
        <taxon>Pseudomonadota</taxon>
        <taxon>Gammaproteobacteria</taxon>
        <taxon>Lysobacterales</taxon>
        <taxon>Lysobacteraceae</taxon>
        <taxon>Stenotrophomonas</taxon>
        <taxon>Stenotrophomonas maltophilia group</taxon>
    </lineage>
</organism>
<dbReference type="HAMAP" id="MF_00827">
    <property type="entry name" value="UPF0386"/>
    <property type="match status" value="1"/>
</dbReference>